<comment type="caution">
    <text evidence="1">The sequence shown here is derived from an EMBL/GenBank/DDBJ whole genome shotgun (WGS) entry which is preliminary data.</text>
</comment>
<keyword evidence="2" id="KW-1185">Reference proteome</keyword>
<dbReference type="InterPro" id="IPR040256">
    <property type="entry name" value="At4g02000-like"/>
</dbReference>
<evidence type="ECO:0000313" key="2">
    <source>
        <dbReference type="Proteomes" id="UP001454036"/>
    </source>
</evidence>
<dbReference type="PANTHER" id="PTHR31286">
    <property type="entry name" value="GLYCINE-RICH CELL WALL STRUCTURAL PROTEIN 1.8-LIKE"/>
    <property type="match status" value="1"/>
</dbReference>
<name>A0AAV3R368_LITER</name>
<dbReference type="AlphaFoldDB" id="A0AAV3R368"/>
<sequence>MLSKIGSFIENPLFADGATAEFSRISFVRLYIKIDVDKEVSNHVPLVNERGQEFLQRVEYEGIPPKCSHCKLFGHDVEHCRFGGSTGRIERQKEVEVMSQVWVPNAPVEGGIFVEQVDELEKKVDSIVDSIIH</sequence>
<evidence type="ECO:0000313" key="1">
    <source>
        <dbReference type="EMBL" id="GAA0170819.1"/>
    </source>
</evidence>
<organism evidence="1 2">
    <name type="scientific">Lithospermum erythrorhizon</name>
    <name type="common">Purple gromwell</name>
    <name type="synonym">Lithospermum officinale var. erythrorhizon</name>
    <dbReference type="NCBI Taxonomy" id="34254"/>
    <lineage>
        <taxon>Eukaryota</taxon>
        <taxon>Viridiplantae</taxon>
        <taxon>Streptophyta</taxon>
        <taxon>Embryophyta</taxon>
        <taxon>Tracheophyta</taxon>
        <taxon>Spermatophyta</taxon>
        <taxon>Magnoliopsida</taxon>
        <taxon>eudicotyledons</taxon>
        <taxon>Gunneridae</taxon>
        <taxon>Pentapetalae</taxon>
        <taxon>asterids</taxon>
        <taxon>lamiids</taxon>
        <taxon>Boraginales</taxon>
        <taxon>Boraginaceae</taxon>
        <taxon>Boraginoideae</taxon>
        <taxon>Lithospermeae</taxon>
        <taxon>Lithospermum</taxon>
    </lineage>
</organism>
<dbReference type="Proteomes" id="UP001454036">
    <property type="component" value="Unassembled WGS sequence"/>
</dbReference>
<gene>
    <name evidence="1" type="ORF">LIER_25000</name>
</gene>
<dbReference type="EMBL" id="BAABME010007415">
    <property type="protein sequence ID" value="GAA0170819.1"/>
    <property type="molecule type" value="Genomic_DNA"/>
</dbReference>
<reference evidence="1 2" key="1">
    <citation type="submission" date="2024-01" db="EMBL/GenBank/DDBJ databases">
        <title>The complete chloroplast genome sequence of Lithospermum erythrorhizon: insights into the phylogenetic relationship among Boraginaceae species and the maternal lineages of purple gromwells.</title>
        <authorList>
            <person name="Okada T."/>
            <person name="Watanabe K."/>
        </authorList>
    </citation>
    <scope>NUCLEOTIDE SEQUENCE [LARGE SCALE GENOMIC DNA]</scope>
</reference>
<protein>
    <submittedName>
        <fullName evidence="1">Uncharacterized protein</fullName>
    </submittedName>
</protein>
<dbReference type="PANTHER" id="PTHR31286:SF165">
    <property type="entry name" value="DUF4283 DOMAIN-CONTAINING PROTEIN"/>
    <property type="match status" value="1"/>
</dbReference>
<proteinExistence type="predicted"/>
<accession>A0AAV3R368</accession>